<dbReference type="KEGG" id="vg:65128646"/>
<keyword evidence="1" id="KW-0175">Coiled coil</keyword>
<evidence type="ECO:0000313" key="4">
    <source>
        <dbReference type="Proteomes" id="UP000593899"/>
    </source>
</evidence>
<dbReference type="GeneID" id="65128646"/>
<evidence type="ECO:0000256" key="1">
    <source>
        <dbReference type="SAM" id="Coils"/>
    </source>
</evidence>
<dbReference type="EMBL" id="MT774377">
    <property type="protein sequence ID" value="QOR58190.1"/>
    <property type="molecule type" value="Genomic_DNA"/>
</dbReference>
<proteinExistence type="predicted"/>
<feature type="coiled-coil region" evidence="1">
    <location>
        <begin position="673"/>
        <end position="711"/>
    </location>
</feature>
<evidence type="ECO:0000313" key="3">
    <source>
        <dbReference type="EMBL" id="QOR58190.1"/>
    </source>
</evidence>
<protein>
    <submittedName>
        <fullName evidence="3">Portal protein</fullName>
    </submittedName>
</protein>
<dbReference type="RefSeq" id="YP_010110348.1">
    <property type="nucleotide sequence ID" value="NC_055870.1"/>
</dbReference>
<accession>A0A7M1RYU8</accession>
<feature type="region of interest" description="Disordered" evidence="2">
    <location>
        <begin position="785"/>
        <end position="810"/>
    </location>
</feature>
<evidence type="ECO:0000256" key="2">
    <source>
        <dbReference type="SAM" id="MobiDB-lite"/>
    </source>
</evidence>
<dbReference type="Proteomes" id="UP000593899">
    <property type="component" value="Segment"/>
</dbReference>
<keyword evidence="4" id="KW-1185">Reference proteome</keyword>
<sequence>MIDAKLNVRLGGMPKQRIPNSEKDEYWAGRTIDYCIAAGLACNDRTKTEQLLEILHGEMPDEFYRKTLNPYNATKENFKRFPATLRNLDIINDVVRRYLSEYVKSQHEFIVGANNPEIIMARDAAIREDIVKRAMIAFQQEVQKRVQQQQAENAQLEAQGQPIQDVDPAQLAGDAEEFEKNFIDNYIDEISAQAQQLLEVIDDVLNNETIIPVEYFNYITTGEVYSFHTVRGKKLIKEYVPTTDMYPVPNGEQMVSKYDIVARRMLMSYNQVIDQFSDELTEEQLEFITKYYNPSTVGATRTLSLNSYTYYFPEKCKNYKEDTGEIFPSEGYDLRLKNGELLEVWHVNWRGYAQVKILKYINEVGLVDEMIVPDDFEFNPELGHIEISVVYKPQIYEGYRIGGQRFGIYPGGAKPIPFQIDDDARLQYCGLQEVLPQMGKFSIVEILTPFQILINIFSYHREMMIAKNKMFILVAAKSLFGEDAEEAIYNITAEGIFPYDDAEDINSTKAQSIKMLDANISGYITEISNLIESIKASAREMVDMTPQRYGQIATSAGKGTTEEAIIRGSMGTVIINYMFDKFREDEYIVDLNNSKLAWIDGLDTSYYDKSDRKQYISLNVENHTLGQYVVKAKNSDRETEKFEQLKEWAFNASQNGDLMSAVAAITSGNISSLKLAINRYQEIRQKNEESLRQLDQQLEDAKNKAVLEQIAAKGEQDARLAEIKGYYDLLAKGMDTEAAMAALANQPAQTVLQDNSAELSLKQAELNEKKRAKDLDMINAALDRDNQLKIAKENKNKYDKPKSSSSSSKK</sequence>
<name>A0A7M1RYU8_9CAUD</name>
<organism evidence="3 4">
    <name type="scientific">uncultured phage cr107_1</name>
    <dbReference type="NCBI Taxonomy" id="2772061"/>
    <lineage>
        <taxon>Viruses</taxon>
        <taxon>Duplodnaviria</taxon>
        <taxon>Heunggongvirae</taxon>
        <taxon>Uroviricota</taxon>
        <taxon>Caudoviricetes</taxon>
        <taxon>Crassvirales</taxon>
        <taxon>Intestiviridae</taxon>
        <taxon>Churivirinae</taxon>
        <taxon>Jahgtovirus</taxon>
        <taxon>Jahgtovirus intestinihominis</taxon>
    </lineage>
</organism>
<reference evidence="3 4" key="1">
    <citation type="submission" date="2020-07" db="EMBL/GenBank/DDBJ databases">
        <title>Taxonomic proposal: Crassvirales, a new order of highly abundant and diverse bacterial viruses.</title>
        <authorList>
            <person name="Shkoporov A.N."/>
            <person name="Stockdale S.R."/>
            <person name="Guerin E."/>
            <person name="Ross R.P."/>
            <person name="Hill C."/>
        </authorList>
    </citation>
    <scope>NUCLEOTIDE SEQUENCE [LARGE SCALE GENOMIC DNA]</scope>
</reference>
<feature type="compositionally biased region" description="Basic and acidic residues" evidence="2">
    <location>
        <begin position="785"/>
        <end position="802"/>
    </location>
</feature>